<dbReference type="Gene3D" id="1.20.140.10">
    <property type="entry name" value="Butyryl-CoA Dehydrogenase, subunit A, domain 3"/>
    <property type="match status" value="1"/>
</dbReference>
<protein>
    <submittedName>
        <fullName evidence="7">4-hydroxyphenylacetate 3-hydroxylase N-terminal domain-containing protein</fullName>
    </submittedName>
</protein>
<dbReference type="EMBL" id="QGUI02000020">
    <property type="protein sequence ID" value="MFO7191235.1"/>
    <property type="molecule type" value="Genomic_DNA"/>
</dbReference>
<evidence type="ECO:0000256" key="2">
    <source>
        <dbReference type="ARBA" id="ARBA00022827"/>
    </source>
</evidence>
<dbReference type="SUPFAM" id="SSF47203">
    <property type="entry name" value="Acyl-CoA dehydrogenase C-terminal domain-like"/>
    <property type="match status" value="1"/>
</dbReference>
<dbReference type="InterPro" id="IPR024719">
    <property type="entry name" value="HpaB/PvcC/4-BUDH_C"/>
</dbReference>
<organism evidence="7 8">
    <name type="scientific">Thermocrispum agreste</name>
    <dbReference type="NCBI Taxonomy" id="37925"/>
    <lineage>
        <taxon>Bacteria</taxon>
        <taxon>Bacillati</taxon>
        <taxon>Actinomycetota</taxon>
        <taxon>Actinomycetes</taxon>
        <taxon>Pseudonocardiales</taxon>
        <taxon>Pseudonocardiaceae</taxon>
        <taxon>Thermocrispum</taxon>
    </lineage>
</organism>
<feature type="domain" description="HpaB/PvcC/4-BUDH C-terminal" evidence="5">
    <location>
        <begin position="280"/>
        <end position="476"/>
    </location>
</feature>
<dbReference type="SUPFAM" id="SSF56645">
    <property type="entry name" value="Acyl-CoA dehydrogenase NM domain-like"/>
    <property type="match status" value="1"/>
</dbReference>
<dbReference type="AlphaFoldDB" id="A0ABD6FDE0"/>
<dbReference type="Proteomes" id="UP000249324">
    <property type="component" value="Unassembled WGS sequence"/>
</dbReference>
<gene>
    <name evidence="7" type="ORF">DIU77_003205</name>
</gene>
<dbReference type="PANTHER" id="PTHR36117">
    <property type="entry name" value="4-HYDROXYPHENYLACETATE 3-MONOOXYGENASE-RELATED"/>
    <property type="match status" value="1"/>
</dbReference>
<dbReference type="InterPro" id="IPR036250">
    <property type="entry name" value="AcylCo_DH-like_C"/>
</dbReference>
<accession>A0ABD6FDE0</accession>
<dbReference type="GO" id="GO:0016491">
    <property type="term" value="F:oxidoreductase activity"/>
    <property type="evidence" value="ECO:0007669"/>
    <property type="project" value="UniProtKB-KW"/>
</dbReference>
<evidence type="ECO:0000256" key="1">
    <source>
        <dbReference type="ARBA" id="ARBA00022630"/>
    </source>
</evidence>
<feature type="binding site" evidence="4">
    <location>
        <begin position="153"/>
        <end position="156"/>
    </location>
    <ligand>
        <name>FAD</name>
        <dbReference type="ChEBI" id="CHEBI:57692"/>
    </ligand>
</feature>
<dbReference type="Gene3D" id="1.10.3140.10">
    <property type="entry name" value="4-hydroxybutyryl-coa dehydratase, domain 1"/>
    <property type="match status" value="1"/>
</dbReference>
<dbReference type="InterPro" id="IPR009100">
    <property type="entry name" value="AcylCoA_DH/oxidase_NM_dom_sf"/>
</dbReference>
<sequence length="506" mass="56184">MTRSGKEYIRGLRNDRRVFVDGEYVSDVTTHPAFAGAVRSIARVYDMAHDEANRDVMTFPSPTTGEPVNMSFLIPRSEDDLRRRRIALRKLAEVTGGLIGRGPEHVAGFLSGWAARPDVFAAAGEEFGERITRFYEYVRDNDLYCTYTIVPPQIDRSKPAHQQEDPHLYAGVKEERADGIVIKGAQMLGTGAAVSDYLVLSCIVPLQEGDDDYAISVAVPLNAPGLKVYSRRSYAAAASSMFDYPLATRFDETDSLIVFDDVFVPWERVFIYRNRQVTADQWNKTPAHLLGNNQAQVRFSVKLDLLAGLAMRIAEMNGSAKFPPVRGTLGEIAAHAAMVSGLVAAQEQNCEIDDFGVAWPGRAECFAVQTLQSQFYPKLLQLLRDLCGGGLIQLPSSARDYDHPEAGADLRRYVQSPGWESEQRVKLLKLAWDLIGSEFAGRHEQYEMFYAGAPFLVRSRMAQVYDFRRAGGLLDSLMSGYDRNGPTDGRLDGQVEKVEAAETVDA</sequence>
<keyword evidence="2 4" id="KW-0274">FAD</keyword>
<evidence type="ECO:0000256" key="4">
    <source>
        <dbReference type="PIRSR" id="PIRSR000331-2"/>
    </source>
</evidence>
<evidence type="ECO:0000259" key="5">
    <source>
        <dbReference type="Pfam" id="PF03241"/>
    </source>
</evidence>
<reference evidence="7 8" key="1">
    <citation type="journal article" date="2021" name="BMC Genomics">
        <title>Genome-resolved metagenome and metatranscriptome analyses of thermophilic composting reveal key bacterial players and their metabolic interactions.</title>
        <authorList>
            <person name="Braga L.P.P."/>
            <person name="Pereira R.V."/>
            <person name="Martins L.F."/>
            <person name="Moura L.M.S."/>
            <person name="Sanchez F.B."/>
            <person name="Patane J.S.L."/>
            <person name="da Silva A.M."/>
            <person name="Setubal J.C."/>
        </authorList>
    </citation>
    <scope>NUCLEOTIDE SEQUENCE [LARGE SCALE GENOMIC DNA]</scope>
    <source>
        <strain evidence="7">ZC4RG45</strain>
    </source>
</reference>
<dbReference type="InterPro" id="IPR024674">
    <property type="entry name" value="HpaB/PvcC/4-BUDH_N"/>
</dbReference>
<name>A0ABD6FDE0_9PSEU</name>
<dbReference type="PIRSF" id="PIRSF000331">
    <property type="entry name" value="HpaA_HpaB"/>
    <property type="match status" value="1"/>
</dbReference>
<keyword evidence="3" id="KW-0560">Oxidoreductase</keyword>
<feature type="binding site" evidence="4">
    <location>
        <position position="190"/>
    </location>
    <ligand>
        <name>FAD</name>
        <dbReference type="ChEBI" id="CHEBI:57692"/>
    </ligand>
</feature>
<feature type="domain" description="HpaB/PvcC/4-BUDH N-terminal" evidence="6">
    <location>
        <begin position="5"/>
        <end position="271"/>
    </location>
</feature>
<evidence type="ECO:0000259" key="6">
    <source>
        <dbReference type="Pfam" id="PF11794"/>
    </source>
</evidence>
<keyword evidence="1" id="KW-0285">Flavoprotein</keyword>
<evidence type="ECO:0000256" key="3">
    <source>
        <dbReference type="ARBA" id="ARBA00023002"/>
    </source>
</evidence>
<dbReference type="InterPro" id="IPR046373">
    <property type="entry name" value="Acyl-CoA_Oxase/DH_mid-dom_sf"/>
</dbReference>
<dbReference type="InterPro" id="IPR004925">
    <property type="entry name" value="HpaB/PvcC/4-BUDH"/>
</dbReference>
<dbReference type="Pfam" id="PF11794">
    <property type="entry name" value="HpaB_N"/>
    <property type="match status" value="1"/>
</dbReference>
<dbReference type="Gene3D" id="2.40.110.10">
    <property type="entry name" value="Butyryl-CoA Dehydrogenase, subunit A, domain 2"/>
    <property type="match status" value="1"/>
</dbReference>
<dbReference type="PANTHER" id="PTHR36117:SF3">
    <property type="entry name" value="4-HYDROXYPHENYLACETATE 3-MONOOXYGENASE-RELATED"/>
    <property type="match status" value="1"/>
</dbReference>
<dbReference type="Pfam" id="PF03241">
    <property type="entry name" value="HpaB"/>
    <property type="match status" value="1"/>
</dbReference>
<evidence type="ECO:0000313" key="7">
    <source>
        <dbReference type="EMBL" id="MFO7191235.1"/>
    </source>
</evidence>
<comment type="caution">
    <text evidence="7">The sequence shown here is derived from an EMBL/GenBank/DDBJ whole genome shotgun (WGS) entry which is preliminary data.</text>
</comment>
<evidence type="ECO:0000313" key="8">
    <source>
        <dbReference type="Proteomes" id="UP000249324"/>
    </source>
</evidence>
<proteinExistence type="predicted"/>